<organism evidence="2 3">
    <name type="scientific">Aquimarina algicola</name>
    <dbReference type="NCBI Taxonomy" id="2589995"/>
    <lineage>
        <taxon>Bacteria</taxon>
        <taxon>Pseudomonadati</taxon>
        <taxon>Bacteroidota</taxon>
        <taxon>Flavobacteriia</taxon>
        <taxon>Flavobacteriales</taxon>
        <taxon>Flavobacteriaceae</taxon>
        <taxon>Aquimarina</taxon>
    </lineage>
</organism>
<dbReference type="Gene3D" id="3.10.450.50">
    <property type="match status" value="1"/>
</dbReference>
<dbReference type="EMBL" id="VFWZ01000004">
    <property type="protein sequence ID" value="TPN85193.1"/>
    <property type="molecule type" value="Genomic_DNA"/>
</dbReference>
<dbReference type="InterPro" id="IPR032710">
    <property type="entry name" value="NTF2-like_dom_sf"/>
</dbReference>
<evidence type="ECO:0000256" key="1">
    <source>
        <dbReference type="SAM" id="SignalP"/>
    </source>
</evidence>
<dbReference type="Proteomes" id="UP000315540">
    <property type="component" value="Unassembled WGS sequence"/>
</dbReference>
<evidence type="ECO:0000313" key="2">
    <source>
        <dbReference type="EMBL" id="TPN85193.1"/>
    </source>
</evidence>
<gene>
    <name evidence="2" type="ORF">FHK87_14285</name>
</gene>
<evidence type="ECO:0008006" key="4">
    <source>
        <dbReference type="Google" id="ProtNLM"/>
    </source>
</evidence>
<dbReference type="RefSeq" id="WP_140594211.1">
    <property type="nucleotide sequence ID" value="NZ_VFWZ01000004.1"/>
</dbReference>
<accession>A0A504JC92</accession>
<dbReference type="SUPFAM" id="SSF54427">
    <property type="entry name" value="NTF2-like"/>
    <property type="match status" value="1"/>
</dbReference>
<protein>
    <recommendedName>
        <fullName evidence="4">Nuclear transport factor 2 family protein</fullName>
    </recommendedName>
</protein>
<feature type="signal peptide" evidence="1">
    <location>
        <begin position="1"/>
        <end position="18"/>
    </location>
</feature>
<name>A0A504JC92_9FLAO</name>
<proteinExistence type="predicted"/>
<reference evidence="2 3" key="1">
    <citation type="submission" date="2019-06" db="EMBL/GenBank/DDBJ databases">
        <authorList>
            <person name="Meng X."/>
        </authorList>
    </citation>
    <scope>NUCLEOTIDE SEQUENCE [LARGE SCALE GENOMIC DNA]</scope>
    <source>
        <strain evidence="2 3">M625</strain>
    </source>
</reference>
<sequence>MKFKLLFFSFLVTSLLTAQNTENSHTDLEKIVESFRVAIIDHSDFEKFSDLFLHDSITWAAIVTGNTKKMVLKQKPDFTFKASDYKSFFNTLKEGSEEKFYDVKIDVRNEFATISFDYSFNVNSKVQNWGTEYWSLILVNDTWKITSVTWSQNLEKIDACPFKDENIFKL</sequence>
<evidence type="ECO:0000313" key="3">
    <source>
        <dbReference type="Proteomes" id="UP000315540"/>
    </source>
</evidence>
<keyword evidence="1" id="KW-0732">Signal</keyword>
<comment type="caution">
    <text evidence="2">The sequence shown here is derived from an EMBL/GenBank/DDBJ whole genome shotgun (WGS) entry which is preliminary data.</text>
</comment>
<feature type="chain" id="PRO_5021313563" description="Nuclear transport factor 2 family protein" evidence="1">
    <location>
        <begin position="19"/>
        <end position="170"/>
    </location>
</feature>
<keyword evidence="3" id="KW-1185">Reference proteome</keyword>
<dbReference type="AlphaFoldDB" id="A0A504JC92"/>
<dbReference type="OrthoDB" id="760475at2"/>